<dbReference type="Proteomes" id="UP000628669">
    <property type="component" value="Unassembled WGS sequence"/>
</dbReference>
<feature type="signal peptide" evidence="2">
    <location>
        <begin position="1"/>
        <end position="19"/>
    </location>
</feature>
<feature type="chain" id="PRO_5046266241" evidence="2">
    <location>
        <begin position="20"/>
        <end position="338"/>
    </location>
</feature>
<reference evidence="5" key="1">
    <citation type="submission" date="2021-01" db="EMBL/GenBank/DDBJ databases">
        <title>Genome public.</title>
        <authorList>
            <person name="Liu C."/>
            <person name="Sun Q."/>
        </authorList>
    </citation>
    <scope>NUCLEOTIDE SEQUENCE [LARGE SCALE GENOMIC DNA]</scope>
    <source>
        <strain evidence="5">YIM B02567</strain>
    </source>
</reference>
<dbReference type="Pfam" id="PF18962">
    <property type="entry name" value="Por_Secre_tail"/>
    <property type="match status" value="1"/>
</dbReference>
<organism evidence="4 5">
    <name type="scientific">Chryseobacterium paridis</name>
    <dbReference type="NCBI Taxonomy" id="2800328"/>
    <lineage>
        <taxon>Bacteria</taxon>
        <taxon>Pseudomonadati</taxon>
        <taxon>Bacteroidota</taxon>
        <taxon>Flavobacteriia</taxon>
        <taxon>Flavobacteriales</taxon>
        <taxon>Weeksellaceae</taxon>
        <taxon>Chryseobacterium group</taxon>
        <taxon>Chryseobacterium</taxon>
    </lineage>
</organism>
<keyword evidence="5" id="KW-1185">Reference proteome</keyword>
<name>A0ABS1FWR9_9FLAO</name>
<evidence type="ECO:0000256" key="2">
    <source>
        <dbReference type="SAM" id="SignalP"/>
    </source>
</evidence>
<dbReference type="InterPro" id="IPR026444">
    <property type="entry name" value="Secre_tail"/>
</dbReference>
<evidence type="ECO:0000259" key="3">
    <source>
        <dbReference type="Pfam" id="PF18962"/>
    </source>
</evidence>
<comment type="caution">
    <text evidence="4">The sequence shown here is derived from an EMBL/GenBank/DDBJ whole genome shotgun (WGS) entry which is preliminary data.</text>
</comment>
<proteinExistence type="predicted"/>
<keyword evidence="1 2" id="KW-0732">Signal</keyword>
<evidence type="ECO:0000256" key="1">
    <source>
        <dbReference type="ARBA" id="ARBA00022729"/>
    </source>
</evidence>
<dbReference type="EMBL" id="JAENHK010000010">
    <property type="protein sequence ID" value="MBK1896857.1"/>
    <property type="molecule type" value="Genomic_DNA"/>
</dbReference>
<accession>A0ABS1FWR9</accession>
<protein>
    <submittedName>
        <fullName evidence="4">T9SS type A sorting domain-containing protein</fullName>
    </submittedName>
</protein>
<evidence type="ECO:0000313" key="4">
    <source>
        <dbReference type="EMBL" id="MBK1896857.1"/>
    </source>
</evidence>
<gene>
    <name evidence="4" type="ORF">JHL15_13905</name>
</gene>
<dbReference type="RefSeq" id="WP_200246662.1">
    <property type="nucleotide sequence ID" value="NZ_JAENHK010000010.1"/>
</dbReference>
<sequence>MKKVLLFGVLVTSFISISAQVLESDNYNAYTLGNVATATDGTTVGQGGMYLSSGTAANYQIVTGDATHGKYLQVTGGSDGTGASQRSVFKSGLDAAWATRTAGNNIIKGSFEVYTGTSTNQHASGMVVYGDTDGIVGIRYNSQTKLINGMAYLDVPGQSGFYNITGISTTTYPANTWVSLGFSYNKTTGAITYQVGSAAPITLAVNGATTVGGFDPFELDVLSSPTRTSATSPANTGPTTFGIDNYSVWASNNSTLGTSDIKNTKSAIIAIGPNPTADYLNILTDLKINNLEVFDISGRKLPVTLQGNKVDVKNLNPGSYILTFETKEGKTTEKFIKK</sequence>
<feature type="domain" description="Secretion system C-terminal sorting" evidence="3">
    <location>
        <begin position="273"/>
        <end position="336"/>
    </location>
</feature>
<evidence type="ECO:0000313" key="5">
    <source>
        <dbReference type="Proteomes" id="UP000628669"/>
    </source>
</evidence>
<dbReference type="NCBIfam" id="TIGR04183">
    <property type="entry name" value="Por_Secre_tail"/>
    <property type="match status" value="1"/>
</dbReference>